<proteinExistence type="predicted"/>
<keyword evidence="3" id="KW-1185">Reference proteome</keyword>
<accession>W9RY68</accession>
<sequence length="222" mass="24075">MFASSPSSLFFSFKPNPPLLRPPRLRCRAAAAGAGDLAAGPAFPKLFQYLSIAGVSGGVGARIGIDSSDGGAAADGAARRGANDGGTKVNAKEKKWSRSGESYLTDDEDPLPLPMTYPDSSPVSPEEIDRRLRCDPQVEDCKEVVYEWTGKCRSCQGSGYSPLSSVNGENYRTTKNNFPQDEAKRIITLRSPFLAKFKVDNGYVQKITARKDIEVMEDLDRS</sequence>
<protein>
    <recommendedName>
        <fullName evidence="4">Protein disulfide-isomerase SCO2</fullName>
    </recommendedName>
</protein>
<reference evidence="3" key="1">
    <citation type="submission" date="2013-01" db="EMBL/GenBank/DDBJ databases">
        <title>Draft Genome Sequence of a Mulberry Tree, Morus notabilis C.K. Schneid.</title>
        <authorList>
            <person name="He N."/>
            <person name="Zhao S."/>
        </authorList>
    </citation>
    <scope>NUCLEOTIDE SEQUENCE</scope>
</reference>
<dbReference type="AlphaFoldDB" id="W9RY68"/>
<dbReference type="PANTHER" id="PTHR36035">
    <property type="entry name" value="PROTEIN DISULFIDE-ISOMERASE SCO2"/>
    <property type="match status" value="1"/>
</dbReference>
<dbReference type="STRING" id="981085.W9RY68"/>
<evidence type="ECO:0000313" key="2">
    <source>
        <dbReference type="EMBL" id="EXC17347.1"/>
    </source>
</evidence>
<dbReference type="PANTHER" id="PTHR36035:SF1">
    <property type="entry name" value="PROTEIN DISULFIDE-ISOMERASE SCO2"/>
    <property type="match status" value="1"/>
</dbReference>
<dbReference type="eggNOG" id="ENOG502RZYJ">
    <property type="taxonomic scope" value="Eukaryota"/>
</dbReference>
<dbReference type="InterPro" id="IPR037477">
    <property type="entry name" value="SCO2"/>
</dbReference>
<organism evidence="2 3">
    <name type="scientific">Morus notabilis</name>
    <dbReference type="NCBI Taxonomy" id="981085"/>
    <lineage>
        <taxon>Eukaryota</taxon>
        <taxon>Viridiplantae</taxon>
        <taxon>Streptophyta</taxon>
        <taxon>Embryophyta</taxon>
        <taxon>Tracheophyta</taxon>
        <taxon>Spermatophyta</taxon>
        <taxon>Magnoliopsida</taxon>
        <taxon>eudicotyledons</taxon>
        <taxon>Gunneridae</taxon>
        <taxon>Pentapetalae</taxon>
        <taxon>rosids</taxon>
        <taxon>fabids</taxon>
        <taxon>Rosales</taxon>
        <taxon>Moraceae</taxon>
        <taxon>Moreae</taxon>
        <taxon>Morus</taxon>
    </lineage>
</organism>
<evidence type="ECO:0000313" key="3">
    <source>
        <dbReference type="Proteomes" id="UP000030645"/>
    </source>
</evidence>
<name>W9RY68_9ROSA</name>
<dbReference type="EMBL" id="KE345811">
    <property type="protein sequence ID" value="EXC17347.1"/>
    <property type="molecule type" value="Genomic_DNA"/>
</dbReference>
<dbReference type="Proteomes" id="UP000030645">
    <property type="component" value="Unassembled WGS sequence"/>
</dbReference>
<evidence type="ECO:0000256" key="1">
    <source>
        <dbReference type="SAM" id="MobiDB-lite"/>
    </source>
</evidence>
<gene>
    <name evidence="2" type="ORF">L484_027537</name>
</gene>
<feature type="region of interest" description="Disordered" evidence="1">
    <location>
        <begin position="70"/>
        <end position="126"/>
    </location>
</feature>
<evidence type="ECO:0008006" key="4">
    <source>
        <dbReference type="Google" id="ProtNLM"/>
    </source>
</evidence>